<gene>
    <name evidence="7" type="ORF">I8J29_16110</name>
</gene>
<dbReference type="InterPro" id="IPR018060">
    <property type="entry name" value="HTH_AraC"/>
</dbReference>
<dbReference type="EMBL" id="JAGGDJ010000012">
    <property type="protein sequence ID" value="MBO7745735.1"/>
    <property type="molecule type" value="Genomic_DNA"/>
</dbReference>
<dbReference type="PANTHER" id="PTHR43280:SF28">
    <property type="entry name" value="HTH-TYPE TRANSCRIPTIONAL ACTIVATOR RHAS"/>
    <property type="match status" value="1"/>
</dbReference>
<dbReference type="Proteomes" id="UP000670947">
    <property type="component" value="Unassembled WGS sequence"/>
</dbReference>
<evidence type="ECO:0000313" key="7">
    <source>
        <dbReference type="EMBL" id="MBO7745735.1"/>
    </source>
</evidence>
<dbReference type="RefSeq" id="WP_208848569.1">
    <property type="nucleotide sequence ID" value="NZ_JAGGDJ010000012.1"/>
</dbReference>
<dbReference type="InterPro" id="IPR001789">
    <property type="entry name" value="Sig_transdc_resp-reg_receiver"/>
</dbReference>
<evidence type="ECO:0000256" key="3">
    <source>
        <dbReference type="ARBA" id="ARBA00023163"/>
    </source>
</evidence>
<evidence type="ECO:0000259" key="5">
    <source>
        <dbReference type="PROSITE" id="PS01124"/>
    </source>
</evidence>
<reference evidence="7 8" key="1">
    <citation type="submission" date="2021-03" db="EMBL/GenBank/DDBJ databases">
        <title>Paenibacillus artemisicola MWE-103 whole genome sequence.</title>
        <authorList>
            <person name="Ham Y.J."/>
        </authorList>
    </citation>
    <scope>NUCLEOTIDE SEQUENCE [LARGE SCALE GENOMIC DNA]</scope>
    <source>
        <strain evidence="7 8">MWE-103</strain>
    </source>
</reference>
<accession>A0ABS3WC97</accession>
<feature type="domain" description="Response regulatory" evidence="6">
    <location>
        <begin position="3"/>
        <end position="119"/>
    </location>
</feature>
<dbReference type="PROSITE" id="PS50110">
    <property type="entry name" value="RESPONSE_REGULATORY"/>
    <property type="match status" value="1"/>
</dbReference>
<keyword evidence="8" id="KW-1185">Reference proteome</keyword>
<proteinExistence type="predicted"/>
<evidence type="ECO:0000313" key="8">
    <source>
        <dbReference type="Proteomes" id="UP000670947"/>
    </source>
</evidence>
<dbReference type="SMART" id="SM00342">
    <property type="entry name" value="HTH_ARAC"/>
    <property type="match status" value="1"/>
</dbReference>
<evidence type="ECO:0000256" key="4">
    <source>
        <dbReference type="PROSITE-ProRule" id="PRU00169"/>
    </source>
</evidence>
<feature type="modified residue" description="4-aspartylphosphate" evidence="4">
    <location>
        <position position="54"/>
    </location>
</feature>
<dbReference type="PROSITE" id="PS01124">
    <property type="entry name" value="HTH_ARAC_FAMILY_2"/>
    <property type="match status" value="1"/>
</dbReference>
<comment type="caution">
    <text evidence="7">The sequence shown here is derived from an EMBL/GenBank/DDBJ whole genome shotgun (WGS) entry which is preliminary data.</text>
</comment>
<evidence type="ECO:0000256" key="2">
    <source>
        <dbReference type="ARBA" id="ARBA00023125"/>
    </source>
</evidence>
<dbReference type="Pfam" id="PF12833">
    <property type="entry name" value="HTH_18"/>
    <property type="match status" value="1"/>
</dbReference>
<dbReference type="SUPFAM" id="SSF52172">
    <property type="entry name" value="CheY-like"/>
    <property type="match status" value="1"/>
</dbReference>
<dbReference type="InterPro" id="IPR009057">
    <property type="entry name" value="Homeodomain-like_sf"/>
</dbReference>
<dbReference type="InterPro" id="IPR011006">
    <property type="entry name" value="CheY-like_superfamily"/>
</dbReference>
<name>A0ABS3WC97_9BACL</name>
<organism evidence="7 8">
    <name type="scientific">Paenibacillus artemisiicola</name>
    <dbReference type="NCBI Taxonomy" id="1172618"/>
    <lineage>
        <taxon>Bacteria</taxon>
        <taxon>Bacillati</taxon>
        <taxon>Bacillota</taxon>
        <taxon>Bacilli</taxon>
        <taxon>Bacillales</taxon>
        <taxon>Paenibacillaceae</taxon>
        <taxon>Paenibacillus</taxon>
    </lineage>
</organism>
<dbReference type="Gene3D" id="1.10.10.60">
    <property type="entry name" value="Homeodomain-like"/>
    <property type="match status" value="2"/>
</dbReference>
<dbReference type="SUPFAM" id="SSF46689">
    <property type="entry name" value="Homeodomain-like"/>
    <property type="match status" value="2"/>
</dbReference>
<dbReference type="CDD" id="cd17536">
    <property type="entry name" value="REC_YesN-like"/>
    <property type="match status" value="1"/>
</dbReference>
<keyword evidence="1" id="KW-0805">Transcription regulation</keyword>
<dbReference type="Pfam" id="PF00072">
    <property type="entry name" value="Response_reg"/>
    <property type="match status" value="1"/>
</dbReference>
<keyword evidence="2" id="KW-0238">DNA-binding</keyword>
<dbReference type="SMART" id="SM00448">
    <property type="entry name" value="REC"/>
    <property type="match status" value="1"/>
</dbReference>
<dbReference type="Gene3D" id="3.40.50.2300">
    <property type="match status" value="1"/>
</dbReference>
<protein>
    <submittedName>
        <fullName evidence="7">Response regulator</fullName>
    </submittedName>
</protein>
<feature type="domain" description="HTH araC/xylS-type" evidence="5">
    <location>
        <begin position="238"/>
        <end position="336"/>
    </location>
</feature>
<keyword evidence="3" id="KW-0804">Transcription</keyword>
<evidence type="ECO:0000256" key="1">
    <source>
        <dbReference type="ARBA" id="ARBA00023015"/>
    </source>
</evidence>
<evidence type="ECO:0000259" key="6">
    <source>
        <dbReference type="PROSITE" id="PS50110"/>
    </source>
</evidence>
<sequence length="338" mass="39331">MLRLFIVDDEWLIRKGIVRMVERLSTEWKIEEASNGLDAVERIKQAAFDLIFCDIKMPGRDGIETLDELTRQGYRIPVVFLTGYDEFALMQSALRLRAYDYLLKPVHDNDILAVFTNFKKDFLSITMRSDSQHAKLQQFEFHLLNALESFDAERVAGAIEEGQASFGGCMTMTAYVDEIRRIANHFFSKHRIHGFDKDVLLTSNDVSNLSAIQHAIRIRFTLIKGVEEKETNNLKIIRLVKDYIKTHLQHPLTLAEVADYVHFNPTYFSEYFKEKSGETFIHYVTRMKIEQAKTMLADPTVKITYVSEYLGYKDPRSFSKMFKIFLGMTPTEYRNLQT</sequence>
<dbReference type="PANTHER" id="PTHR43280">
    <property type="entry name" value="ARAC-FAMILY TRANSCRIPTIONAL REGULATOR"/>
    <property type="match status" value="1"/>
</dbReference>
<keyword evidence="4" id="KW-0597">Phosphoprotein</keyword>